<evidence type="ECO:0000313" key="3">
    <source>
        <dbReference type="Proteomes" id="UP000277179"/>
    </source>
</evidence>
<evidence type="ECO:0000256" key="1">
    <source>
        <dbReference type="SAM" id="MobiDB-lite"/>
    </source>
</evidence>
<dbReference type="RefSeq" id="WP_081321417.1">
    <property type="nucleotide sequence ID" value="NZ_RBRL01000252.1"/>
</dbReference>
<reference evidence="2 3" key="1">
    <citation type="submission" date="2018-08" db="EMBL/GenBank/DDBJ databases">
        <title>Recombination of ecologically and evolutionarily significant loci maintains genetic cohesion in the Pseudomonas syringae species complex.</title>
        <authorList>
            <person name="Dillon M."/>
            <person name="Thakur S."/>
            <person name="Almeida R.N.D."/>
            <person name="Weir B.S."/>
            <person name="Guttman D.S."/>
        </authorList>
    </citation>
    <scope>NUCLEOTIDE SEQUENCE [LARGE SCALE GENOMIC DNA]</scope>
    <source>
        <strain evidence="2 3">ICMP 11288</strain>
    </source>
</reference>
<dbReference type="AlphaFoldDB" id="A0A3M4QA15"/>
<gene>
    <name evidence="2" type="ORF">ALP97_200334</name>
</gene>
<evidence type="ECO:0000313" key="2">
    <source>
        <dbReference type="EMBL" id="RMQ87156.1"/>
    </source>
</evidence>
<dbReference type="Proteomes" id="UP000277179">
    <property type="component" value="Unassembled WGS sequence"/>
</dbReference>
<protein>
    <submittedName>
        <fullName evidence="2">Uncharacterized protein</fullName>
    </submittedName>
</protein>
<dbReference type="EMBL" id="RBRL01000252">
    <property type="protein sequence ID" value="RMQ87156.1"/>
    <property type="molecule type" value="Genomic_DNA"/>
</dbReference>
<organism evidence="2 3">
    <name type="scientific">Pseudomonas salomonii</name>
    <dbReference type="NCBI Taxonomy" id="191391"/>
    <lineage>
        <taxon>Bacteria</taxon>
        <taxon>Pseudomonadati</taxon>
        <taxon>Pseudomonadota</taxon>
        <taxon>Gammaproteobacteria</taxon>
        <taxon>Pseudomonadales</taxon>
        <taxon>Pseudomonadaceae</taxon>
        <taxon>Pseudomonas</taxon>
    </lineage>
</organism>
<comment type="caution">
    <text evidence="2">The sequence shown here is derived from an EMBL/GenBank/DDBJ whole genome shotgun (WGS) entry which is preliminary data.</text>
</comment>
<proteinExistence type="predicted"/>
<name>A0A3M4QA15_9PSED</name>
<feature type="region of interest" description="Disordered" evidence="1">
    <location>
        <begin position="56"/>
        <end position="77"/>
    </location>
</feature>
<accession>A0A3M4QA15</accession>
<sequence length="77" mass="8621">MDTTRRVSSRTYQVARDPERLLIEERAEALSAAGYPLPNDDPAMYAEQRLKEAKEARSTQVVGVPEQASTQKDLRGT</sequence>